<dbReference type="EMBL" id="PKPP01000485">
    <property type="protein sequence ID" value="PWA92186.1"/>
    <property type="molecule type" value="Genomic_DNA"/>
</dbReference>
<dbReference type="PANTHER" id="PTHR33471">
    <property type="entry name" value="ATP-DEPENDENT ZINC METALLOPROTEASE-RELATED"/>
    <property type="match status" value="1"/>
</dbReference>
<evidence type="ECO:0008006" key="3">
    <source>
        <dbReference type="Google" id="ProtNLM"/>
    </source>
</evidence>
<sequence>MMNLSCPSRVAVGEEGGGVVKRRRAAALRRVDRELAKGNLKLAVNLVKQNASALRGFSAAKQVPRRVSSVEELKLLNLSVTETSALQSLLDSILFSIQTTLKSQSSVTSEDNDLYLEDDIVDRKQVMEHEAGHFLVGYLLGVLPKQYKCCMEDVKQDEVVDASVKFVGFEFLTELEDVVVSEKQLHKVKPGSRANRSKLSSTLLCKFACVIVGGLVAEHLVFGYSKGHHEDVEKLDIVLKWLQFTEDEAHTVMRWAVLNTLLILRRHGEARAALVEAMAQGRSIGNCIDMIETNLNHLDI</sequence>
<dbReference type="AlphaFoldDB" id="A0A2U1Q2F5"/>
<reference evidence="1 2" key="1">
    <citation type="journal article" date="2018" name="Mol. Plant">
        <title>The genome of Artemisia annua provides insight into the evolution of Asteraceae family and artemisinin biosynthesis.</title>
        <authorList>
            <person name="Shen Q."/>
            <person name="Zhang L."/>
            <person name="Liao Z."/>
            <person name="Wang S."/>
            <person name="Yan T."/>
            <person name="Shi P."/>
            <person name="Liu M."/>
            <person name="Fu X."/>
            <person name="Pan Q."/>
            <person name="Wang Y."/>
            <person name="Lv Z."/>
            <person name="Lu X."/>
            <person name="Zhang F."/>
            <person name="Jiang W."/>
            <person name="Ma Y."/>
            <person name="Chen M."/>
            <person name="Hao X."/>
            <person name="Li L."/>
            <person name="Tang Y."/>
            <person name="Lv G."/>
            <person name="Zhou Y."/>
            <person name="Sun X."/>
            <person name="Brodelius P.E."/>
            <person name="Rose J.K.C."/>
            <person name="Tang K."/>
        </authorList>
    </citation>
    <scope>NUCLEOTIDE SEQUENCE [LARGE SCALE GENOMIC DNA]</scope>
    <source>
        <strain evidence="2">cv. Huhao1</strain>
        <tissue evidence="1">Leaf</tissue>
    </source>
</reference>
<dbReference type="GO" id="GO:0005524">
    <property type="term" value="F:ATP binding"/>
    <property type="evidence" value="ECO:0007669"/>
    <property type="project" value="InterPro"/>
</dbReference>
<dbReference type="GO" id="GO:0004176">
    <property type="term" value="F:ATP-dependent peptidase activity"/>
    <property type="evidence" value="ECO:0007669"/>
    <property type="project" value="InterPro"/>
</dbReference>
<dbReference type="GO" id="GO:0006508">
    <property type="term" value="P:proteolysis"/>
    <property type="evidence" value="ECO:0007669"/>
    <property type="project" value="InterPro"/>
</dbReference>
<dbReference type="SUPFAM" id="SSF140990">
    <property type="entry name" value="FtsH protease domain-like"/>
    <property type="match status" value="1"/>
</dbReference>
<evidence type="ECO:0000313" key="2">
    <source>
        <dbReference type="Proteomes" id="UP000245207"/>
    </source>
</evidence>
<comment type="caution">
    <text evidence="1">The sequence shown here is derived from an EMBL/GenBank/DDBJ whole genome shotgun (WGS) entry which is preliminary data.</text>
</comment>
<proteinExistence type="predicted"/>
<dbReference type="GO" id="GO:0004222">
    <property type="term" value="F:metalloendopeptidase activity"/>
    <property type="evidence" value="ECO:0007669"/>
    <property type="project" value="InterPro"/>
</dbReference>
<dbReference type="InterPro" id="IPR037219">
    <property type="entry name" value="Peptidase_M41-like"/>
</dbReference>
<keyword evidence="2" id="KW-1185">Reference proteome</keyword>
<dbReference type="OrthoDB" id="66620at2759"/>
<dbReference type="Gene3D" id="1.20.58.760">
    <property type="entry name" value="Peptidase M41"/>
    <property type="match status" value="1"/>
</dbReference>
<accession>A0A2U1Q2F5</accession>
<organism evidence="1 2">
    <name type="scientific">Artemisia annua</name>
    <name type="common">Sweet wormwood</name>
    <dbReference type="NCBI Taxonomy" id="35608"/>
    <lineage>
        <taxon>Eukaryota</taxon>
        <taxon>Viridiplantae</taxon>
        <taxon>Streptophyta</taxon>
        <taxon>Embryophyta</taxon>
        <taxon>Tracheophyta</taxon>
        <taxon>Spermatophyta</taxon>
        <taxon>Magnoliopsida</taxon>
        <taxon>eudicotyledons</taxon>
        <taxon>Gunneridae</taxon>
        <taxon>Pentapetalae</taxon>
        <taxon>asterids</taxon>
        <taxon>campanulids</taxon>
        <taxon>Asterales</taxon>
        <taxon>Asteraceae</taxon>
        <taxon>Asteroideae</taxon>
        <taxon>Anthemideae</taxon>
        <taxon>Artemisiinae</taxon>
        <taxon>Artemisia</taxon>
    </lineage>
</organism>
<name>A0A2U1Q2F5_ARTAN</name>
<dbReference type="STRING" id="35608.A0A2U1Q2F5"/>
<protein>
    <recommendedName>
        <fullName evidence="3">Peptidase M41</fullName>
    </recommendedName>
</protein>
<gene>
    <name evidence="1" type="ORF">CTI12_AA030740</name>
</gene>
<dbReference type="PANTHER" id="PTHR33471:SF4">
    <property type="entry name" value="T22H22.11 PROTEIN"/>
    <property type="match status" value="1"/>
</dbReference>
<dbReference type="Proteomes" id="UP000245207">
    <property type="component" value="Unassembled WGS sequence"/>
</dbReference>
<evidence type="ECO:0000313" key="1">
    <source>
        <dbReference type="EMBL" id="PWA92186.1"/>
    </source>
</evidence>